<feature type="non-terminal residue" evidence="1">
    <location>
        <position position="36"/>
    </location>
</feature>
<reference evidence="1" key="1">
    <citation type="journal article" date="2014" name="Front. Microbiol.">
        <title>High frequency of phylogenetically diverse reductive dehalogenase-homologous genes in deep subseafloor sedimentary metagenomes.</title>
        <authorList>
            <person name="Kawai M."/>
            <person name="Futagami T."/>
            <person name="Toyoda A."/>
            <person name="Takaki Y."/>
            <person name="Nishi S."/>
            <person name="Hori S."/>
            <person name="Arai W."/>
            <person name="Tsubouchi T."/>
            <person name="Morono Y."/>
            <person name="Uchiyama I."/>
            <person name="Ito T."/>
            <person name="Fujiyama A."/>
            <person name="Inagaki F."/>
            <person name="Takami H."/>
        </authorList>
    </citation>
    <scope>NUCLEOTIDE SEQUENCE</scope>
    <source>
        <strain evidence="1">Expedition CK06-06</strain>
    </source>
</reference>
<feature type="non-terminal residue" evidence="1">
    <location>
        <position position="1"/>
    </location>
</feature>
<protein>
    <submittedName>
        <fullName evidence="1">Uncharacterized protein</fullName>
    </submittedName>
</protein>
<accession>X1FMS9</accession>
<organism evidence="1">
    <name type="scientific">marine sediment metagenome</name>
    <dbReference type="NCBI Taxonomy" id="412755"/>
    <lineage>
        <taxon>unclassified sequences</taxon>
        <taxon>metagenomes</taxon>
        <taxon>ecological metagenomes</taxon>
    </lineage>
</organism>
<sequence length="36" mass="4033">AWFGFEIPEMDLRVSPLNPRKSVPPFVFAKALISAT</sequence>
<gene>
    <name evidence="1" type="ORF">S01H4_67340</name>
</gene>
<dbReference type="EMBL" id="BART01042300">
    <property type="protein sequence ID" value="GAH22068.1"/>
    <property type="molecule type" value="Genomic_DNA"/>
</dbReference>
<dbReference type="AlphaFoldDB" id="X1FMS9"/>
<comment type="caution">
    <text evidence="1">The sequence shown here is derived from an EMBL/GenBank/DDBJ whole genome shotgun (WGS) entry which is preliminary data.</text>
</comment>
<evidence type="ECO:0000313" key="1">
    <source>
        <dbReference type="EMBL" id="GAH22068.1"/>
    </source>
</evidence>
<proteinExistence type="predicted"/>
<name>X1FMS9_9ZZZZ</name>